<keyword evidence="2" id="KW-1185">Reference proteome</keyword>
<evidence type="ECO:0000313" key="2">
    <source>
        <dbReference type="Proteomes" id="UP000762676"/>
    </source>
</evidence>
<evidence type="ECO:0000313" key="1">
    <source>
        <dbReference type="EMBL" id="GFR82914.1"/>
    </source>
</evidence>
<organism evidence="1 2">
    <name type="scientific">Elysia marginata</name>
    <dbReference type="NCBI Taxonomy" id="1093978"/>
    <lineage>
        <taxon>Eukaryota</taxon>
        <taxon>Metazoa</taxon>
        <taxon>Spiralia</taxon>
        <taxon>Lophotrochozoa</taxon>
        <taxon>Mollusca</taxon>
        <taxon>Gastropoda</taxon>
        <taxon>Heterobranchia</taxon>
        <taxon>Euthyneura</taxon>
        <taxon>Panpulmonata</taxon>
        <taxon>Sacoglossa</taxon>
        <taxon>Placobranchoidea</taxon>
        <taxon>Plakobranchidae</taxon>
        <taxon>Elysia</taxon>
    </lineage>
</organism>
<dbReference type="EMBL" id="BMAT01001295">
    <property type="protein sequence ID" value="GFR82914.1"/>
    <property type="molecule type" value="Genomic_DNA"/>
</dbReference>
<comment type="caution">
    <text evidence="1">The sequence shown here is derived from an EMBL/GenBank/DDBJ whole genome shotgun (WGS) entry which is preliminary data.</text>
</comment>
<reference evidence="1 2" key="1">
    <citation type="journal article" date="2021" name="Elife">
        <title>Chloroplast acquisition without the gene transfer in kleptoplastic sea slugs, Plakobranchus ocellatus.</title>
        <authorList>
            <person name="Maeda T."/>
            <person name="Takahashi S."/>
            <person name="Yoshida T."/>
            <person name="Shimamura S."/>
            <person name="Takaki Y."/>
            <person name="Nagai Y."/>
            <person name="Toyoda A."/>
            <person name="Suzuki Y."/>
            <person name="Arimoto A."/>
            <person name="Ishii H."/>
            <person name="Satoh N."/>
            <person name="Nishiyama T."/>
            <person name="Hasebe M."/>
            <person name="Maruyama T."/>
            <person name="Minagawa J."/>
            <person name="Obokata J."/>
            <person name="Shigenobu S."/>
        </authorList>
    </citation>
    <scope>NUCLEOTIDE SEQUENCE [LARGE SCALE GENOMIC DNA]</scope>
</reference>
<proteinExistence type="predicted"/>
<sequence>MLERPICSHSVFLRKVSSTGAIFDCSKHNGMVALERDQLKMKVKIDASWLLHVYSSRDLVLSGPAALFRFSLVKARLVSAPCSFPDHLMLQLPRKAVYPNFPQSTHL</sequence>
<accession>A0AAV4GC78</accession>
<name>A0AAV4GC78_9GAST</name>
<dbReference type="AlphaFoldDB" id="A0AAV4GC78"/>
<dbReference type="Proteomes" id="UP000762676">
    <property type="component" value="Unassembled WGS sequence"/>
</dbReference>
<gene>
    <name evidence="1" type="ORF">ElyMa_000638000</name>
</gene>
<protein>
    <submittedName>
        <fullName evidence="1">Uncharacterized protein</fullName>
    </submittedName>
</protein>